<dbReference type="InterPro" id="IPR025493">
    <property type="entry name" value="DUF4384"/>
</dbReference>
<evidence type="ECO:0000313" key="3">
    <source>
        <dbReference type="EMBL" id="CCK80685.1"/>
    </source>
</evidence>
<reference evidence="3 4" key="1">
    <citation type="journal article" date="2013" name="Environ. Microbiol.">
        <title>Complete genome, catabolic sub-proteomes and key-metabolites of Desulfobacula toluolica Tol2, a marine, aromatic compound-degrading, sulfate-reducing bacterium.</title>
        <authorList>
            <person name="Wohlbrand L."/>
            <person name="Jacob J.H."/>
            <person name="Kube M."/>
            <person name="Mussmann M."/>
            <person name="Jarling R."/>
            <person name="Beck A."/>
            <person name="Amann R."/>
            <person name="Wilkes H."/>
            <person name="Reinhardt R."/>
            <person name="Rabus R."/>
        </authorList>
    </citation>
    <scope>NUCLEOTIDE SEQUENCE [LARGE SCALE GENOMIC DNA]</scope>
    <source>
        <strain evidence="4">DSM 7467 / Tol2</strain>
    </source>
</reference>
<dbReference type="Proteomes" id="UP000007347">
    <property type="component" value="Chromosome"/>
</dbReference>
<evidence type="ECO:0000259" key="1">
    <source>
        <dbReference type="Pfam" id="PF00656"/>
    </source>
</evidence>
<feature type="domain" description="Peptidase C14 caspase" evidence="1">
    <location>
        <begin position="27"/>
        <end position="260"/>
    </location>
</feature>
<feature type="domain" description="DUF4384" evidence="2">
    <location>
        <begin position="321"/>
        <end position="399"/>
    </location>
</feature>
<gene>
    <name evidence="3" type="ordered locus">TOL2_C25260</name>
</gene>
<accession>K0NIB6</accession>
<dbReference type="STRING" id="651182.TOL2_C25260"/>
<dbReference type="InterPro" id="IPR011600">
    <property type="entry name" value="Pept_C14_caspase"/>
</dbReference>
<organism evidence="3 4">
    <name type="scientific">Desulfobacula toluolica (strain DSM 7467 / Tol2)</name>
    <dbReference type="NCBI Taxonomy" id="651182"/>
    <lineage>
        <taxon>Bacteria</taxon>
        <taxon>Pseudomonadati</taxon>
        <taxon>Thermodesulfobacteriota</taxon>
        <taxon>Desulfobacteria</taxon>
        <taxon>Desulfobacterales</taxon>
        <taxon>Desulfobacteraceae</taxon>
        <taxon>Desulfobacula</taxon>
    </lineage>
</organism>
<dbReference type="InterPro" id="IPR029030">
    <property type="entry name" value="Caspase-like_dom_sf"/>
</dbReference>
<dbReference type="RefSeq" id="WP_014957991.1">
    <property type="nucleotide sequence ID" value="NC_018645.1"/>
</dbReference>
<dbReference type="GO" id="GO:0004197">
    <property type="term" value="F:cysteine-type endopeptidase activity"/>
    <property type="evidence" value="ECO:0007669"/>
    <property type="project" value="InterPro"/>
</dbReference>
<keyword evidence="4" id="KW-1185">Reference proteome</keyword>
<dbReference type="PANTHER" id="PTHR48104">
    <property type="entry name" value="METACASPASE-4"/>
    <property type="match status" value="1"/>
</dbReference>
<dbReference type="HOGENOM" id="CLU_590156_0_0_7"/>
<proteinExistence type="predicted"/>
<dbReference type="InterPro" id="IPR050452">
    <property type="entry name" value="Metacaspase"/>
</dbReference>
<dbReference type="PANTHER" id="PTHR48104:SF30">
    <property type="entry name" value="METACASPASE-1"/>
    <property type="match status" value="1"/>
</dbReference>
<protein>
    <submittedName>
        <fullName evidence="3">Predicted peptidase C14, ccaspase</fullName>
    </submittedName>
</protein>
<dbReference type="Gene3D" id="3.40.50.1460">
    <property type="match status" value="1"/>
</dbReference>
<name>K0NIB6_DESTT</name>
<dbReference type="Pfam" id="PF00656">
    <property type="entry name" value="Peptidase_C14"/>
    <property type="match status" value="1"/>
</dbReference>
<evidence type="ECO:0000259" key="2">
    <source>
        <dbReference type="Pfam" id="PF14326"/>
    </source>
</evidence>
<evidence type="ECO:0000313" key="4">
    <source>
        <dbReference type="Proteomes" id="UP000007347"/>
    </source>
</evidence>
<dbReference type="KEGG" id="dto:TOL2_C25260"/>
<sequence>MKQILYTLIGTLLILPVWFSPALAENRALLIGVGQYAVSDANLPGIEKDLKNMYEVAQAMGFSKNQIRILADEDATLQGIKGAIEDWLIKGLKSNDKGLFYMSSHGSSIKDENGDEKDNQDEVLLPHDTQVQNNTLVNTLVDDQLGRLLDKIQSNNLYVMIDACHSGTATKAISLFNGQKEKFFYYPGMPVHSKGSYSIEAADQGNYAALNAAQDNESALATSKGSLFTLGVLSAVNSARNNNRSLNLRQLKEDVSEFIQNNTSPDKVHQPNLVGNESLMGKNILVNHESQRVSSLWRKLEYLINNADYPVQLSVNSTQNKIGDCLVFKCDVKHGGYLNIIEVGEKDTQPTVLFPNKYHPDNKIFSDTTVTIPSREFGGFKLTAQQTGKSLLVAILTEEEINAHKEGDGGKEFFKKMSKRTLEKASYAVEKSSGLGAGSVVTQVFN</sequence>
<dbReference type="SUPFAM" id="SSF52129">
    <property type="entry name" value="Caspase-like"/>
    <property type="match status" value="1"/>
</dbReference>
<dbReference type="GO" id="GO:0006508">
    <property type="term" value="P:proteolysis"/>
    <property type="evidence" value="ECO:0007669"/>
    <property type="project" value="InterPro"/>
</dbReference>
<dbReference type="EMBL" id="FO203503">
    <property type="protein sequence ID" value="CCK80685.1"/>
    <property type="molecule type" value="Genomic_DNA"/>
</dbReference>
<dbReference type="AlphaFoldDB" id="K0NIB6"/>
<dbReference type="GO" id="GO:0005737">
    <property type="term" value="C:cytoplasm"/>
    <property type="evidence" value="ECO:0007669"/>
    <property type="project" value="TreeGrafter"/>
</dbReference>
<dbReference type="OrthoDB" id="9759662at2"/>
<dbReference type="Pfam" id="PF14326">
    <property type="entry name" value="DUF4384"/>
    <property type="match status" value="1"/>
</dbReference>